<evidence type="ECO:0000256" key="1">
    <source>
        <dbReference type="SAM" id="SignalP"/>
    </source>
</evidence>
<keyword evidence="1" id="KW-0732">Signal</keyword>
<evidence type="ECO:0000313" key="2">
    <source>
        <dbReference type="EMBL" id="GHC45668.1"/>
    </source>
</evidence>
<comment type="caution">
    <text evidence="2">The sequence shown here is derived from an EMBL/GenBank/DDBJ whole genome shotgun (WGS) entry which is preliminary data.</text>
</comment>
<dbReference type="EMBL" id="BMVB01000005">
    <property type="protein sequence ID" value="GHC45668.1"/>
    <property type="molecule type" value="Genomic_DNA"/>
</dbReference>
<reference evidence="2" key="1">
    <citation type="journal article" date="2014" name="Int. J. Syst. Evol. Microbiol.">
        <title>Complete genome sequence of Corynebacterium casei LMG S-19264T (=DSM 44701T), isolated from a smear-ripened cheese.</title>
        <authorList>
            <consortium name="US DOE Joint Genome Institute (JGI-PGF)"/>
            <person name="Walter F."/>
            <person name="Albersmeier A."/>
            <person name="Kalinowski J."/>
            <person name="Ruckert C."/>
        </authorList>
    </citation>
    <scope>NUCLEOTIDE SEQUENCE</scope>
    <source>
        <strain evidence="2">JCM 4633</strain>
    </source>
</reference>
<dbReference type="AlphaFoldDB" id="A0A918WGY4"/>
<sequence>MRPNGSAKHILRPRPVVGAGMRKALSLALLGTALLGVAAPAHAGERSDLDEALDPLQRLAGATVCNKAAGTTPVVGRYHGIVAKACAGGGSSSPH</sequence>
<protein>
    <recommendedName>
        <fullName evidence="4">Chaplin domain-containing protein</fullName>
    </recommendedName>
</protein>
<dbReference type="Proteomes" id="UP000646244">
    <property type="component" value="Unassembled WGS sequence"/>
</dbReference>
<reference evidence="2" key="2">
    <citation type="submission" date="2020-09" db="EMBL/GenBank/DDBJ databases">
        <authorList>
            <person name="Sun Q."/>
            <person name="Ohkuma M."/>
        </authorList>
    </citation>
    <scope>NUCLEOTIDE SEQUENCE</scope>
    <source>
        <strain evidence="2">JCM 4633</strain>
    </source>
</reference>
<accession>A0A918WGY4</accession>
<feature type="signal peptide" evidence="1">
    <location>
        <begin position="1"/>
        <end position="43"/>
    </location>
</feature>
<feature type="chain" id="PRO_5037042182" description="Chaplin domain-containing protein" evidence="1">
    <location>
        <begin position="44"/>
        <end position="95"/>
    </location>
</feature>
<proteinExistence type="predicted"/>
<name>A0A918WGY4_STRCJ</name>
<evidence type="ECO:0008006" key="4">
    <source>
        <dbReference type="Google" id="ProtNLM"/>
    </source>
</evidence>
<evidence type="ECO:0000313" key="3">
    <source>
        <dbReference type="Proteomes" id="UP000646244"/>
    </source>
</evidence>
<gene>
    <name evidence="2" type="ORF">GCM10010507_21260</name>
</gene>
<organism evidence="2 3">
    <name type="scientific">Streptomyces cinnamoneus</name>
    <name type="common">Streptoverticillium cinnamoneum</name>
    <dbReference type="NCBI Taxonomy" id="53446"/>
    <lineage>
        <taxon>Bacteria</taxon>
        <taxon>Bacillati</taxon>
        <taxon>Actinomycetota</taxon>
        <taxon>Actinomycetes</taxon>
        <taxon>Kitasatosporales</taxon>
        <taxon>Streptomycetaceae</taxon>
        <taxon>Streptomyces</taxon>
        <taxon>Streptomyces cinnamoneus group</taxon>
    </lineage>
</organism>